<protein>
    <submittedName>
        <fullName evidence="2">D-psicose/D-tagatose/L-ribulose 3-epimerase</fullName>
    </submittedName>
</protein>
<dbReference type="InterPro" id="IPR013022">
    <property type="entry name" value="Xyl_isomerase-like_TIM-brl"/>
</dbReference>
<dbReference type="OrthoDB" id="9801426at2"/>
<feature type="domain" description="Xylose isomerase-like TIM barrel" evidence="1">
    <location>
        <begin position="27"/>
        <end position="266"/>
    </location>
</feature>
<name>A0A495JU84_9ACTN</name>
<dbReference type="InterPro" id="IPR036237">
    <property type="entry name" value="Xyl_isomerase-like_sf"/>
</dbReference>
<comment type="caution">
    <text evidence="2">The sequence shown here is derived from an EMBL/GenBank/DDBJ whole genome shotgun (WGS) entry which is preliminary data.</text>
</comment>
<evidence type="ECO:0000313" key="2">
    <source>
        <dbReference type="EMBL" id="RKR92095.1"/>
    </source>
</evidence>
<evidence type="ECO:0000259" key="1">
    <source>
        <dbReference type="Pfam" id="PF01261"/>
    </source>
</evidence>
<dbReference type="Gene3D" id="3.20.20.150">
    <property type="entry name" value="Divalent-metal-dependent TIM barrel enzymes"/>
    <property type="match status" value="1"/>
</dbReference>
<dbReference type="EMBL" id="RBKT01000001">
    <property type="protein sequence ID" value="RKR92095.1"/>
    <property type="molecule type" value="Genomic_DNA"/>
</dbReference>
<gene>
    <name evidence="2" type="ORF">BDK92_6527</name>
</gene>
<sequence length="293" mass="31344">MYGIGANTWIWVSPLTDDRLAVLAPRIAGWGFDTIELPIESPGDWDPGRTEELLASLGLTATTCAVMPPGRDLVTDDPDVAEATAEYLRACVRAAARIGARVVAGPVYAPVGRTWPLDPTDRRVTIRRLVERLRPLSEYAASQQVTLALEPLNRFETSLVNTVEQGLEVVEAVQSPGLGLALDTFHLNIEERDLPAALRAAGRWLAHMQVCANDRGAPGADHLDWPGIVAALADVGYAGPLCIESFTSENRTIATAAAIWRPLAPSQDELATAGLAFLRALLAGRETPAAAGR</sequence>
<dbReference type="SUPFAM" id="SSF51658">
    <property type="entry name" value="Xylose isomerase-like"/>
    <property type="match status" value="1"/>
</dbReference>
<proteinExistence type="predicted"/>
<dbReference type="Proteomes" id="UP000277671">
    <property type="component" value="Unassembled WGS sequence"/>
</dbReference>
<dbReference type="PANTHER" id="PTHR12110">
    <property type="entry name" value="HYDROXYPYRUVATE ISOMERASE"/>
    <property type="match status" value="1"/>
</dbReference>
<organism evidence="2 3">
    <name type="scientific">Micromonospora pisi</name>
    <dbReference type="NCBI Taxonomy" id="589240"/>
    <lineage>
        <taxon>Bacteria</taxon>
        <taxon>Bacillati</taxon>
        <taxon>Actinomycetota</taxon>
        <taxon>Actinomycetes</taxon>
        <taxon>Micromonosporales</taxon>
        <taxon>Micromonosporaceae</taxon>
        <taxon>Micromonospora</taxon>
    </lineage>
</organism>
<dbReference type="RefSeq" id="WP_121160145.1">
    <property type="nucleotide sequence ID" value="NZ_RBKT01000001.1"/>
</dbReference>
<reference evidence="2 3" key="1">
    <citation type="submission" date="2018-10" db="EMBL/GenBank/DDBJ databases">
        <title>Sequencing the genomes of 1000 actinobacteria strains.</title>
        <authorList>
            <person name="Klenk H.-P."/>
        </authorList>
    </citation>
    <scope>NUCLEOTIDE SEQUENCE [LARGE SCALE GENOMIC DNA]</scope>
    <source>
        <strain evidence="2 3">DSM 45175</strain>
    </source>
</reference>
<dbReference type="InterPro" id="IPR050312">
    <property type="entry name" value="IolE/XylAMocC-like"/>
</dbReference>
<evidence type="ECO:0000313" key="3">
    <source>
        <dbReference type="Proteomes" id="UP000277671"/>
    </source>
</evidence>
<accession>A0A495JU84</accession>
<keyword evidence="3" id="KW-1185">Reference proteome</keyword>
<dbReference type="Pfam" id="PF01261">
    <property type="entry name" value="AP_endonuc_2"/>
    <property type="match status" value="1"/>
</dbReference>
<dbReference type="AlphaFoldDB" id="A0A495JU84"/>